<accession>A0A915EE05</accession>
<evidence type="ECO:0000256" key="3">
    <source>
        <dbReference type="ARBA" id="ARBA00019141"/>
    </source>
</evidence>
<name>A0A915EE05_9BILA</name>
<feature type="coiled-coil region" evidence="10">
    <location>
        <begin position="13"/>
        <end position="40"/>
    </location>
</feature>
<reference evidence="13" key="1">
    <citation type="submission" date="2022-11" db="UniProtKB">
        <authorList>
            <consortium name="WormBaseParasite"/>
        </authorList>
    </citation>
    <scope>IDENTIFICATION</scope>
</reference>
<sequence length="142" mass="15541">MALPKDSDAKQEMFELIKKRAEITEALAALENQIYNFEATYLEETAEHGNVIRGFESFDPNSAATGSTSTTASLKPIKKSSKKQAFKETDRLFSLSSVTAPVSIRGELGEEIVNQAMNTTTTSQQLHNSSLHSNGSINKNTK</sequence>
<dbReference type="GO" id="GO:0005634">
    <property type="term" value="C:nucleus"/>
    <property type="evidence" value="ECO:0007669"/>
    <property type="project" value="UniProtKB-SubCell"/>
</dbReference>
<evidence type="ECO:0000256" key="4">
    <source>
        <dbReference type="ARBA" id="ARBA00022853"/>
    </source>
</evidence>
<dbReference type="GO" id="GO:0000123">
    <property type="term" value="C:histone acetyltransferase complex"/>
    <property type="evidence" value="ECO:0007669"/>
    <property type="project" value="InterPro"/>
</dbReference>
<comment type="similarity">
    <text evidence="2 9">Belongs to the EAF6 family.</text>
</comment>
<keyword evidence="7 9" id="KW-0804">Transcription</keyword>
<keyword evidence="8" id="KW-0539">Nucleus</keyword>
<evidence type="ECO:0000256" key="1">
    <source>
        <dbReference type="ARBA" id="ARBA00004123"/>
    </source>
</evidence>
<evidence type="ECO:0000256" key="2">
    <source>
        <dbReference type="ARBA" id="ARBA00010916"/>
    </source>
</evidence>
<dbReference type="InterPro" id="IPR015418">
    <property type="entry name" value="Eaf6"/>
</dbReference>
<keyword evidence="5 9" id="KW-0805">Transcription regulation</keyword>
<organism evidence="12 13">
    <name type="scientific">Ditylenchus dipsaci</name>
    <dbReference type="NCBI Taxonomy" id="166011"/>
    <lineage>
        <taxon>Eukaryota</taxon>
        <taxon>Metazoa</taxon>
        <taxon>Ecdysozoa</taxon>
        <taxon>Nematoda</taxon>
        <taxon>Chromadorea</taxon>
        <taxon>Rhabditida</taxon>
        <taxon>Tylenchina</taxon>
        <taxon>Tylenchomorpha</taxon>
        <taxon>Sphaerularioidea</taxon>
        <taxon>Anguinidae</taxon>
        <taxon>Anguininae</taxon>
        <taxon>Ditylenchus</taxon>
    </lineage>
</organism>
<evidence type="ECO:0000256" key="7">
    <source>
        <dbReference type="ARBA" id="ARBA00023163"/>
    </source>
</evidence>
<dbReference type="Pfam" id="PF09340">
    <property type="entry name" value="NuA4"/>
    <property type="match status" value="1"/>
</dbReference>
<comment type="subcellular location">
    <subcellularLocation>
        <location evidence="1">Nucleus</location>
    </subcellularLocation>
</comment>
<feature type="region of interest" description="Disordered" evidence="11">
    <location>
        <begin position="122"/>
        <end position="142"/>
    </location>
</feature>
<dbReference type="GO" id="GO:0006325">
    <property type="term" value="P:chromatin organization"/>
    <property type="evidence" value="ECO:0007669"/>
    <property type="project" value="UniProtKB-KW"/>
</dbReference>
<evidence type="ECO:0000256" key="9">
    <source>
        <dbReference type="RuleBase" id="RU368022"/>
    </source>
</evidence>
<keyword evidence="6 10" id="KW-0175">Coiled coil</keyword>
<dbReference type="PANTHER" id="PTHR13476">
    <property type="entry name" value="CHROMATIN MODIFICATION-RELATED PROTEIN MEAF6"/>
    <property type="match status" value="1"/>
</dbReference>
<dbReference type="Proteomes" id="UP000887574">
    <property type="component" value="Unplaced"/>
</dbReference>
<dbReference type="WBParaSite" id="jg5673">
    <property type="protein sequence ID" value="jg5673"/>
    <property type="gene ID" value="jg5673"/>
</dbReference>
<evidence type="ECO:0000256" key="5">
    <source>
        <dbReference type="ARBA" id="ARBA00023015"/>
    </source>
</evidence>
<dbReference type="AlphaFoldDB" id="A0A915EE05"/>
<proteinExistence type="inferred from homology"/>
<evidence type="ECO:0000313" key="12">
    <source>
        <dbReference type="Proteomes" id="UP000887574"/>
    </source>
</evidence>
<protein>
    <recommendedName>
        <fullName evidence="3">Chromatin modification-related protein MEAF6</fullName>
    </recommendedName>
</protein>
<evidence type="ECO:0000256" key="8">
    <source>
        <dbReference type="ARBA" id="ARBA00023242"/>
    </source>
</evidence>
<evidence type="ECO:0000313" key="13">
    <source>
        <dbReference type="WBParaSite" id="jg5673"/>
    </source>
</evidence>
<evidence type="ECO:0000256" key="10">
    <source>
        <dbReference type="SAM" id="Coils"/>
    </source>
</evidence>
<evidence type="ECO:0000256" key="6">
    <source>
        <dbReference type="ARBA" id="ARBA00023054"/>
    </source>
</evidence>
<keyword evidence="12" id="KW-1185">Reference proteome</keyword>
<evidence type="ECO:0000256" key="11">
    <source>
        <dbReference type="SAM" id="MobiDB-lite"/>
    </source>
</evidence>
<keyword evidence="4" id="KW-0156">Chromatin regulator</keyword>